<dbReference type="Pfam" id="PF02518">
    <property type="entry name" value="HATPase_c"/>
    <property type="match status" value="1"/>
</dbReference>
<dbReference type="PANTHER" id="PTHR43047:SF72">
    <property type="entry name" value="OSMOSENSING HISTIDINE PROTEIN KINASE SLN1"/>
    <property type="match status" value="1"/>
</dbReference>
<organism evidence="6">
    <name type="scientific">marine sediment metagenome</name>
    <dbReference type="NCBI Taxonomy" id="412755"/>
    <lineage>
        <taxon>unclassified sequences</taxon>
        <taxon>metagenomes</taxon>
        <taxon>ecological metagenomes</taxon>
    </lineage>
</organism>
<dbReference type="EC" id="2.7.13.3" evidence="2"/>
<dbReference type="SUPFAM" id="SSF55874">
    <property type="entry name" value="ATPase domain of HSP90 chaperone/DNA topoisomerase II/histidine kinase"/>
    <property type="match status" value="1"/>
</dbReference>
<dbReference type="GO" id="GO:0005886">
    <property type="term" value="C:plasma membrane"/>
    <property type="evidence" value="ECO:0007669"/>
    <property type="project" value="TreeGrafter"/>
</dbReference>
<dbReference type="AlphaFoldDB" id="A0A0F9CNQ7"/>
<dbReference type="PRINTS" id="PR00344">
    <property type="entry name" value="BCTRLSENSOR"/>
</dbReference>
<accession>A0A0F9CNQ7</accession>
<feature type="domain" description="Histidine kinase" evidence="5">
    <location>
        <begin position="1"/>
        <end position="64"/>
    </location>
</feature>
<evidence type="ECO:0000259" key="5">
    <source>
        <dbReference type="PROSITE" id="PS50109"/>
    </source>
</evidence>
<dbReference type="InterPro" id="IPR004358">
    <property type="entry name" value="Sig_transdc_His_kin-like_C"/>
</dbReference>
<evidence type="ECO:0000256" key="2">
    <source>
        <dbReference type="ARBA" id="ARBA00012438"/>
    </source>
</evidence>
<dbReference type="InterPro" id="IPR003594">
    <property type="entry name" value="HATPase_dom"/>
</dbReference>
<sequence length="85" mass="9532">MNKDLPHIFEKFYRADNASRETIGGTGLGLAIANYIVQSHGGEIWVKSELGKGSTFSFALPLESTRSKRLKIKRREKLGGQPWKL</sequence>
<comment type="catalytic activity">
    <reaction evidence="1">
        <text>ATP + protein L-histidine = ADP + protein N-phospho-L-histidine.</text>
        <dbReference type="EC" id="2.7.13.3"/>
    </reaction>
</comment>
<name>A0A0F9CNQ7_9ZZZZ</name>
<keyword evidence="3" id="KW-0808">Transferase</keyword>
<keyword evidence="4" id="KW-0418">Kinase</keyword>
<protein>
    <recommendedName>
        <fullName evidence="2">histidine kinase</fullName>
        <ecNumber evidence="2">2.7.13.3</ecNumber>
    </recommendedName>
</protein>
<dbReference type="PANTHER" id="PTHR43047">
    <property type="entry name" value="TWO-COMPONENT HISTIDINE PROTEIN KINASE"/>
    <property type="match status" value="1"/>
</dbReference>
<evidence type="ECO:0000256" key="1">
    <source>
        <dbReference type="ARBA" id="ARBA00000085"/>
    </source>
</evidence>
<gene>
    <name evidence="6" type="ORF">LCGC14_2299900</name>
</gene>
<dbReference type="EMBL" id="LAZR01032401">
    <property type="protein sequence ID" value="KKL50998.1"/>
    <property type="molecule type" value="Genomic_DNA"/>
</dbReference>
<comment type="caution">
    <text evidence="6">The sequence shown here is derived from an EMBL/GenBank/DDBJ whole genome shotgun (WGS) entry which is preliminary data.</text>
</comment>
<evidence type="ECO:0000256" key="3">
    <source>
        <dbReference type="ARBA" id="ARBA00022679"/>
    </source>
</evidence>
<dbReference type="GO" id="GO:0009927">
    <property type="term" value="F:histidine phosphotransfer kinase activity"/>
    <property type="evidence" value="ECO:0007669"/>
    <property type="project" value="TreeGrafter"/>
</dbReference>
<dbReference type="Gene3D" id="3.30.565.10">
    <property type="entry name" value="Histidine kinase-like ATPase, C-terminal domain"/>
    <property type="match status" value="1"/>
</dbReference>
<dbReference type="InterPro" id="IPR005467">
    <property type="entry name" value="His_kinase_dom"/>
</dbReference>
<reference evidence="6" key="1">
    <citation type="journal article" date="2015" name="Nature">
        <title>Complex archaea that bridge the gap between prokaryotes and eukaryotes.</title>
        <authorList>
            <person name="Spang A."/>
            <person name="Saw J.H."/>
            <person name="Jorgensen S.L."/>
            <person name="Zaremba-Niedzwiedzka K."/>
            <person name="Martijn J."/>
            <person name="Lind A.E."/>
            <person name="van Eijk R."/>
            <person name="Schleper C."/>
            <person name="Guy L."/>
            <person name="Ettema T.J."/>
        </authorList>
    </citation>
    <scope>NUCLEOTIDE SEQUENCE</scope>
</reference>
<proteinExistence type="predicted"/>
<dbReference type="GO" id="GO:0000155">
    <property type="term" value="F:phosphorelay sensor kinase activity"/>
    <property type="evidence" value="ECO:0007669"/>
    <property type="project" value="TreeGrafter"/>
</dbReference>
<evidence type="ECO:0000313" key="6">
    <source>
        <dbReference type="EMBL" id="KKL50998.1"/>
    </source>
</evidence>
<dbReference type="InterPro" id="IPR036890">
    <property type="entry name" value="HATPase_C_sf"/>
</dbReference>
<dbReference type="PROSITE" id="PS50109">
    <property type="entry name" value="HIS_KIN"/>
    <property type="match status" value="1"/>
</dbReference>
<evidence type="ECO:0000256" key="4">
    <source>
        <dbReference type="ARBA" id="ARBA00022777"/>
    </source>
</evidence>